<dbReference type="SUPFAM" id="SSF50475">
    <property type="entry name" value="FMN-binding split barrel"/>
    <property type="match status" value="1"/>
</dbReference>
<dbReference type="InterPro" id="IPR012349">
    <property type="entry name" value="Split_barrel_FMN-bd"/>
</dbReference>
<dbReference type="Pfam" id="PF01243">
    <property type="entry name" value="PNPOx_N"/>
    <property type="match status" value="1"/>
</dbReference>
<sequence>MAAAALPAAGTPFGDRVRRRLADERVIWFTTVGADGTPQPNPVWFVLDGDEVLVFNRPDAHRLAHLRRSPHVSLHFDGDGAGGDIVVLRGTARITEGDGSSPEAMPAYREKYAEGMVTVSGDATRFAEEYPVPVRIRIEKVRGY</sequence>
<keyword evidence="1 3" id="KW-0560">Oxidoreductase</keyword>
<dbReference type="NCBIfam" id="TIGR03667">
    <property type="entry name" value="Rv3369"/>
    <property type="match status" value="1"/>
</dbReference>
<reference evidence="3" key="1">
    <citation type="submission" date="2020-12" db="EMBL/GenBank/DDBJ databases">
        <title>Prauserella sp. ASG 168, a novel actinomycete isolated from cave rock.</title>
        <authorList>
            <person name="Suriyachadkun C."/>
        </authorList>
    </citation>
    <scope>NUCLEOTIDE SEQUENCE</scope>
    <source>
        <strain evidence="3">ASG 168</strain>
    </source>
</reference>
<evidence type="ECO:0000256" key="1">
    <source>
        <dbReference type="ARBA" id="ARBA00023002"/>
    </source>
</evidence>
<protein>
    <submittedName>
        <fullName evidence="3">TIGR03667 family PPOX class F420-dependent oxidoreductase</fullName>
        <ecNumber evidence="3">1.-.-.-</ecNumber>
    </submittedName>
</protein>
<dbReference type="PANTHER" id="PTHR35176">
    <property type="entry name" value="HEME OXYGENASE HI_0854-RELATED"/>
    <property type="match status" value="1"/>
</dbReference>
<dbReference type="InterPro" id="IPR052019">
    <property type="entry name" value="F420H2_bilvrd_red/Heme_oxyg"/>
</dbReference>
<accession>A0A934QUY9</accession>
<keyword evidence="4" id="KW-1185">Reference proteome</keyword>
<comment type="caution">
    <text evidence="3">The sequence shown here is derived from an EMBL/GenBank/DDBJ whole genome shotgun (WGS) entry which is preliminary data.</text>
</comment>
<name>A0A934QUY9_9PSEU</name>
<dbReference type="Proteomes" id="UP000635245">
    <property type="component" value="Unassembled WGS sequence"/>
</dbReference>
<dbReference type="Gene3D" id="2.30.110.10">
    <property type="entry name" value="Electron Transport, Fmn-binding Protein, Chain A"/>
    <property type="match status" value="1"/>
</dbReference>
<dbReference type="NCBIfam" id="TIGR03618">
    <property type="entry name" value="Rv1155_F420"/>
    <property type="match status" value="1"/>
</dbReference>
<proteinExistence type="predicted"/>
<dbReference type="EMBL" id="JAENJH010000005">
    <property type="protein sequence ID" value="MBK1786975.1"/>
    <property type="molecule type" value="Genomic_DNA"/>
</dbReference>
<dbReference type="PANTHER" id="PTHR35176:SF6">
    <property type="entry name" value="HEME OXYGENASE HI_0854-RELATED"/>
    <property type="match status" value="1"/>
</dbReference>
<dbReference type="GO" id="GO:0016627">
    <property type="term" value="F:oxidoreductase activity, acting on the CH-CH group of donors"/>
    <property type="evidence" value="ECO:0007669"/>
    <property type="project" value="TreeGrafter"/>
</dbReference>
<evidence type="ECO:0000259" key="2">
    <source>
        <dbReference type="Pfam" id="PF01243"/>
    </source>
</evidence>
<dbReference type="RefSeq" id="WP_200321029.1">
    <property type="nucleotide sequence ID" value="NZ_JAENJH010000005.1"/>
</dbReference>
<dbReference type="InterPro" id="IPR019966">
    <property type="entry name" value="F420-dep_enz_PPOX_Rv3369"/>
</dbReference>
<dbReference type="GO" id="GO:0005829">
    <property type="term" value="C:cytosol"/>
    <property type="evidence" value="ECO:0007669"/>
    <property type="project" value="TreeGrafter"/>
</dbReference>
<dbReference type="EC" id="1.-.-.-" evidence="3"/>
<feature type="domain" description="Pyridoxamine 5'-phosphate oxidase N-terminal" evidence="2">
    <location>
        <begin position="15"/>
        <end position="116"/>
    </location>
</feature>
<evidence type="ECO:0000313" key="3">
    <source>
        <dbReference type="EMBL" id="MBK1786975.1"/>
    </source>
</evidence>
<dbReference type="InterPro" id="IPR011576">
    <property type="entry name" value="Pyridox_Oxase_N"/>
</dbReference>
<dbReference type="AlphaFoldDB" id="A0A934QUY9"/>
<gene>
    <name evidence="3" type="ORF">JHE00_21840</name>
</gene>
<dbReference type="GO" id="GO:0070967">
    <property type="term" value="F:coenzyme F420 binding"/>
    <property type="evidence" value="ECO:0007669"/>
    <property type="project" value="TreeGrafter"/>
</dbReference>
<dbReference type="InterPro" id="IPR019920">
    <property type="entry name" value="F420-binding_dom_put"/>
</dbReference>
<evidence type="ECO:0000313" key="4">
    <source>
        <dbReference type="Proteomes" id="UP000635245"/>
    </source>
</evidence>
<organism evidence="3 4">
    <name type="scientific">Prauserella cavernicola</name>
    <dbReference type="NCBI Taxonomy" id="2800127"/>
    <lineage>
        <taxon>Bacteria</taxon>
        <taxon>Bacillati</taxon>
        <taxon>Actinomycetota</taxon>
        <taxon>Actinomycetes</taxon>
        <taxon>Pseudonocardiales</taxon>
        <taxon>Pseudonocardiaceae</taxon>
        <taxon>Prauserella</taxon>
    </lineage>
</organism>